<keyword evidence="3" id="KW-0472">Membrane</keyword>
<evidence type="ECO:0000256" key="1">
    <source>
        <dbReference type="ARBA" id="ARBA00022475"/>
    </source>
</evidence>
<organism evidence="4">
    <name type="scientific">marine sediment metagenome</name>
    <dbReference type="NCBI Taxonomy" id="412755"/>
    <lineage>
        <taxon>unclassified sequences</taxon>
        <taxon>metagenomes</taxon>
        <taxon>ecological metagenomes</taxon>
    </lineage>
</organism>
<dbReference type="EMBL" id="LAZR01049364">
    <property type="protein sequence ID" value="KKK89821.1"/>
    <property type="molecule type" value="Genomic_DNA"/>
</dbReference>
<keyword evidence="1" id="KW-1003">Cell membrane</keyword>
<dbReference type="AlphaFoldDB" id="A0A0F9BZF6"/>
<reference evidence="4" key="1">
    <citation type="journal article" date="2015" name="Nature">
        <title>Complex archaea that bridge the gap between prokaryotes and eukaryotes.</title>
        <authorList>
            <person name="Spang A."/>
            <person name="Saw J.H."/>
            <person name="Jorgensen S.L."/>
            <person name="Zaremba-Niedzwiedzka K."/>
            <person name="Martijn J."/>
            <person name="Lind A.E."/>
            <person name="van Eijk R."/>
            <person name="Schleper C."/>
            <person name="Guy L."/>
            <person name="Ettema T.J."/>
        </authorList>
    </citation>
    <scope>NUCLEOTIDE SEQUENCE</scope>
</reference>
<evidence type="ECO:0000313" key="4">
    <source>
        <dbReference type="EMBL" id="KKK89821.1"/>
    </source>
</evidence>
<dbReference type="Gene3D" id="3.40.50.300">
    <property type="entry name" value="P-loop containing nucleotide triphosphate hydrolases"/>
    <property type="match status" value="1"/>
</dbReference>
<dbReference type="InterPro" id="IPR027417">
    <property type="entry name" value="P-loop_NTPase"/>
</dbReference>
<name>A0A0F9BZF6_9ZZZZ</name>
<comment type="caution">
    <text evidence="4">The sequence shown here is derived from an EMBL/GenBank/DDBJ whole genome shotgun (WGS) entry which is preliminary data.</text>
</comment>
<dbReference type="GO" id="GO:0055052">
    <property type="term" value="C:ATP-binding cassette (ABC) transporter complex, substrate-binding subunit-containing"/>
    <property type="evidence" value="ECO:0007669"/>
    <property type="project" value="TreeGrafter"/>
</dbReference>
<dbReference type="SUPFAM" id="SSF52540">
    <property type="entry name" value="P-loop containing nucleoside triphosphate hydrolases"/>
    <property type="match status" value="1"/>
</dbReference>
<sequence length="173" mass="18743">EPLAHLDGPMREEMFVLLRDVLGNVKSGVLLTTHNAQEAMQLADEIAVLIDGRIVQTGPPADVYRKPLSIQVARMLGPAAELCGRVDKGVLVSDGQIILKDLPSSMNGPISIIVRPEQLRFRPSPEGTARIVCCEFVGGSYRLQITIGKKNVYALHPQSIPIGTTGFLGFIQC</sequence>
<evidence type="ECO:0008006" key="5">
    <source>
        <dbReference type="Google" id="ProtNLM"/>
    </source>
</evidence>
<dbReference type="SUPFAM" id="SSF50331">
    <property type="entry name" value="MOP-like"/>
    <property type="match status" value="1"/>
</dbReference>
<feature type="non-terminal residue" evidence="4">
    <location>
        <position position="1"/>
    </location>
</feature>
<protein>
    <recommendedName>
        <fullName evidence="5">Transport-associated OB type 2 domain-containing protein</fullName>
    </recommendedName>
</protein>
<accession>A0A0F9BZF6</accession>
<dbReference type="InterPro" id="IPR008995">
    <property type="entry name" value="Mo/tungstate-bd_C_term_dom"/>
</dbReference>
<evidence type="ECO:0000256" key="2">
    <source>
        <dbReference type="ARBA" id="ARBA00022967"/>
    </source>
</evidence>
<evidence type="ECO:0000256" key="3">
    <source>
        <dbReference type="ARBA" id="ARBA00023136"/>
    </source>
</evidence>
<keyword evidence="2" id="KW-1278">Translocase</keyword>
<gene>
    <name evidence="4" type="ORF">LCGC14_2729280</name>
</gene>
<proteinExistence type="predicted"/>
<dbReference type="InterPro" id="IPR047641">
    <property type="entry name" value="ABC_transpr_MalK/UgpC-like"/>
</dbReference>
<dbReference type="GO" id="GO:0016887">
    <property type="term" value="F:ATP hydrolysis activity"/>
    <property type="evidence" value="ECO:0007669"/>
    <property type="project" value="InterPro"/>
</dbReference>
<dbReference type="PANTHER" id="PTHR43875">
    <property type="entry name" value="MALTODEXTRIN IMPORT ATP-BINDING PROTEIN MSMX"/>
    <property type="match status" value="1"/>
</dbReference>
<dbReference type="PANTHER" id="PTHR43875:SF15">
    <property type="entry name" value="TREHALOSE IMPORT ATP-BINDING PROTEIN SUGC"/>
    <property type="match status" value="1"/>
</dbReference>